<accession>A0AAJ0IDH5</accession>
<comment type="caution">
    <text evidence="1">The sequence shown here is derived from an EMBL/GenBank/DDBJ whole genome shotgun (WGS) entry which is preliminary data.</text>
</comment>
<organism evidence="1 2">
    <name type="scientific">Neurospora hispaniola</name>
    <dbReference type="NCBI Taxonomy" id="588809"/>
    <lineage>
        <taxon>Eukaryota</taxon>
        <taxon>Fungi</taxon>
        <taxon>Dikarya</taxon>
        <taxon>Ascomycota</taxon>
        <taxon>Pezizomycotina</taxon>
        <taxon>Sordariomycetes</taxon>
        <taxon>Sordariomycetidae</taxon>
        <taxon>Sordariales</taxon>
        <taxon>Sordariaceae</taxon>
        <taxon>Neurospora</taxon>
    </lineage>
</organism>
<proteinExistence type="predicted"/>
<dbReference type="RefSeq" id="XP_062695998.1">
    <property type="nucleotide sequence ID" value="XM_062841990.1"/>
</dbReference>
<keyword evidence="2" id="KW-1185">Reference proteome</keyword>
<dbReference type="Proteomes" id="UP001285908">
    <property type="component" value="Unassembled WGS sequence"/>
</dbReference>
<gene>
    <name evidence="1" type="ORF">B0T23DRAFT_92442</name>
</gene>
<evidence type="ECO:0000313" key="2">
    <source>
        <dbReference type="Proteomes" id="UP001285908"/>
    </source>
</evidence>
<dbReference type="GeneID" id="87879612"/>
<sequence>MILVSTSSTVTVRVSSQPCGAIPANQRRLSVTQLRIVTVLSPVCGFVVATCLLIPSPIRVAGHCFTSHNFLKKLTMLGSVRLLSQLIHDVDDIGSGFLPKTTAMRAPSPVLTRLVQRAAVSRTSKPSNVESVRGYSFPALLGPSPLSWPLPSHPSLA</sequence>
<dbReference type="EMBL" id="JAULSX010000002">
    <property type="protein sequence ID" value="KAK3497734.1"/>
    <property type="molecule type" value="Genomic_DNA"/>
</dbReference>
<evidence type="ECO:0000313" key="1">
    <source>
        <dbReference type="EMBL" id="KAK3497734.1"/>
    </source>
</evidence>
<dbReference type="AlphaFoldDB" id="A0AAJ0IDH5"/>
<reference evidence="1 2" key="1">
    <citation type="journal article" date="2023" name="Mol. Phylogenet. Evol.">
        <title>Genome-scale phylogeny and comparative genomics of the fungal order Sordariales.</title>
        <authorList>
            <person name="Hensen N."/>
            <person name="Bonometti L."/>
            <person name="Westerberg I."/>
            <person name="Brannstrom I.O."/>
            <person name="Guillou S."/>
            <person name="Cros-Aarteil S."/>
            <person name="Calhoun S."/>
            <person name="Haridas S."/>
            <person name="Kuo A."/>
            <person name="Mondo S."/>
            <person name="Pangilinan J."/>
            <person name="Riley R."/>
            <person name="LaButti K."/>
            <person name="Andreopoulos B."/>
            <person name="Lipzen A."/>
            <person name="Chen C."/>
            <person name="Yan M."/>
            <person name="Daum C."/>
            <person name="Ng V."/>
            <person name="Clum A."/>
            <person name="Steindorff A."/>
            <person name="Ohm R.A."/>
            <person name="Martin F."/>
            <person name="Silar P."/>
            <person name="Natvig D.O."/>
            <person name="Lalanne C."/>
            <person name="Gautier V."/>
            <person name="Ament-Velasquez S.L."/>
            <person name="Kruys A."/>
            <person name="Hutchinson M.I."/>
            <person name="Powell A.J."/>
            <person name="Barry K."/>
            <person name="Miller A.N."/>
            <person name="Grigoriev I.V."/>
            <person name="Debuchy R."/>
            <person name="Gladieux P."/>
            <person name="Hiltunen Thoren M."/>
            <person name="Johannesson H."/>
        </authorList>
    </citation>
    <scope>NUCLEOTIDE SEQUENCE [LARGE SCALE GENOMIC DNA]</scope>
    <source>
        <strain evidence="1 2">FGSC 10403</strain>
    </source>
</reference>
<protein>
    <submittedName>
        <fullName evidence="1">Uncharacterized protein</fullName>
    </submittedName>
</protein>
<name>A0AAJ0IDH5_9PEZI</name>